<name>A0A5B0Q533_PUCGR</name>
<evidence type="ECO:0000313" key="3">
    <source>
        <dbReference type="Proteomes" id="UP000324748"/>
    </source>
</evidence>
<feature type="compositionally biased region" description="Basic and acidic residues" evidence="1">
    <location>
        <begin position="45"/>
        <end position="63"/>
    </location>
</feature>
<dbReference type="EMBL" id="VSWC01000028">
    <property type="protein sequence ID" value="KAA1108238.1"/>
    <property type="molecule type" value="Genomic_DNA"/>
</dbReference>
<reference evidence="2 3" key="1">
    <citation type="submission" date="2019-05" db="EMBL/GenBank/DDBJ databases">
        <title>Emergence of the Ug99 lineage of the wheat stem rust pathogen through somatic hybridization.</title>
        <authorList>
            <person name="Li F."/>
            <person name="Upadhyaya N.M."/>
            <person name="Sperschneider J."/>
            <person name="Matny O."/>
            <person name="Nguyen-Phuc H."/>
            <person name="Mago R."/>
            <person name="Raley C."/>
            <person name="Miller M.E."/>
            <person name="Silverstein K.A.T."/>
            <person name="Henningsen E."/>
            <person name="Hirsch C.D."/>
            <person name="Visser B."/>
            <person name="Pretorius Z.A."/>
            <person name="Steffenson B.J."/>
            <person name="Schwessinger B."/>
            <person name="Dodds P.N."/>
            <person name="Figueroa M."/>
        </authorList>
    </citation>
    <scope>NUCLEOTIDE SEQUENCE [LARGE SCALE GENOMIC DNA]</scope>
    <source>
        <strain evidence="2">21-0</strain>
    </source>
</reference>
<gene>
    <name evidence="2" type="ORF">PGT21_005522</name>
</gene>
<feature type="region of interest" description="Disordered" evidence="1">
    <location>
        <begin position="24"/>
        <end position="63"/>
    </location>
</feature>
<evidence type="ECO:0000256" key="1">
    <source>
        <dbReference type="SAM" id="MobiDB-lite"/>
    </source>
</evidence>
<dbReference type="Proteomes" id="UP000324748">
    <property type="component" value="Unassembled WGS sequence"/>
</dbReference>
<accession>A0A5B0Q533</accession>
<protein>
    <submittedName>
        <fullName evidence="2">Uncharacterized protein</fullName>
    </submittedName>
</protein>
<keyword evidence="3" id="KW-1185">Reference proteome</keyword>
<organism evidence="2 3">
    <name type="scientific">Puccinia graminis f. sp. tritici</name>
    <dbReference type="NCBI Taxonomy" id="56615"/>
    <lineage>
        <taxon>Eukaryota</taxon>
        <taxon>Fungi</taxon>
        <taxon>Dikarya</taxon>
        <taxon>Basidiomycota</taxon>
        <taxon>Pucciniomycotina</taxon>
        <taxon>Pucciniomycetes</taxon>
        <taxon>Pucciniales</taxon>
        <taxon>Pucciniaceae</taxon>
        <taxon>Puccinia</taxon>
    </lineage>
</organism>
<dbReference type="AlphaFoldDB" id="A0A5B0Q533"/>
<sequence length="63" mass="7253">MGLILTFEVKQFILFLRLGSKSPARKAFQAHPPTDRQTSTTHKNTRGDKTELDILKWGEKRRG</sequence>
<proteinExistence type="predicted"/>
<comment type="caution">
    <text evidence="2">The sequence shown here is derived from an EMBL/GenBank/DDBJ whole genome shotgun (WGS) entry which is preliminary data.</text>
</comment>
<evidence type="ECO:0000313" key="2">
    <source>
        <dbReference type="EMBL" id="KAA1108238.1"/>
    </source>
</evidence>